<evidence type="ECO:0000256" key="3">
    <source>
        <dbReference type="ARBA" id="ARBA00006105"/>
    </source>
</evidence>
<dbReference type="PANTHER" id="PTHR19370:SF171">
    <property type="entry name" value="NADH-CYTOCHROME B5 REDUCTASE 2"/>
    <property type="match status" value="1"/>
</dbReference>
<evidence type="ECO:0000256" key="8">
    <source>
        <dbReference type="ARBA" id="ARBA00022989"/>
    </source>
</evidence>
<evidence type="ECO:0000259" key="17">
    <source>
        <dbReference type="PROSITE" id="PS51384"/>
    </source>
</evidence>
<evidence type="ECO:0000256" key="1">
    <source>
        <dbReference type="ARBA" id="ARBA00001974"/>
    </source>
</evidence>
<evidence type="ECO:0000256" key="14">
    <source>
        <dbReference type="PIRSR" id="PIRSR601834-1"/>
    </source>
</evidence>
<dbReference type="Pfam" id="PF00970">
    <property type="entry name" value="FAD_binding_6"/>
    <property type="match status" value="1"/>
</dbReference>
<feature type="binding site" evidence="14">
    <location>
        <position position="127"/>
    </location>
    <ligand>
        <name>FAD</name>
        <dbReference type="ChEBI" id="CHEBI:57692"/>
    </ligand>
</feature>
<dbReference type="PRINTS" id="PR00371">
    <property type="entry name" value="FPNCR"/>
</dbReference>
<dbReference type="Proteomes" id="UP001362899">
    <property type="component" value="Unassembled WGS sequence"/>
</dbReference>
<dbReference type="FunFam" id="3.40.50.80:FF:000009">
    <property type="entry name" value="NADH-cytochrome b5 reductase"/>
    <property type="match status" value="1"/>
</dbReference>
<evidence type="ECO:0000256" key="2">
    <source>
        <dbReference type="ARBA" id="ARBA00004572"/>
    </source>
</evidence>
<evidence type="ECO:0000256" key="13">
    <source>
        <dbReference type="ARBA" id="ARBA00047682"/>
    </source>
</evidence>
<keyword evidence="8 16" id="KW-1133">Transmembrane helix</keyword>
<evidence type="ECO:0000256" key="15">
    <source>
        <dbReference type="RuleBase" id="RU361226"/>
    </source>
</evidence>
<feature type="binding site" evidence="14">
    <location>
        <position position="134"/>
    </location>
    <ligand>
        <name>FAD</name>
        <dbReference type="ChEBI" id="CHEBI:57692"/>
    </ligand>
</feature>
<evidence type="ECO:0000313" key="19">
    <source>
        <dbReference type="Proteomes" id="UP001362899"/>
    </source>
</evidence>
<dbReference type="EC" id="1.6.2.2" evidence="15"/>
<dbReference type="GO" id="GO:0005741">
    <property type="term" value="C:mitochondrial outer membrane"/>
    <property type="evidence" value="ECO:0007669"/>
    <property type="project" value="UniProtKB-SubCell"/>
</dbReference>
<feature type="binding site" evidence="14">
    <location>
        <position position="108"/>
    </location>
    <ligand>
        <name>FAD</name>
        <dbReference type="ChEBI" id="CHEBI:57692"/>
    </ligand>
</feature>
<dbReference type="GO" id="GO:0006696">
    <property type="term" value="P:ergosterol biosynthetic process"/>
    <property type="evidence" value="ECO:0007669"/>
    <property type="project" value="TreeGrafter"/>
</dbReference>
<feature type="domain" description="FAD-binding FR-type" evidence="17">
    <location>
        <begin position="56"/>
        <end position="159"/>
    </location>
</feature>
<evidence type="ECO:0000313" key="18">
    <source>
        <dbReference type="EMBL" id="GMM49584.1"/>
    </source>
</evidence>
<comment type="similarity">
    <text evidence="3 15">Belongs to the flavoprotein pyridine nucleotide cytochrome reductase family.</text>
</comment>
<dbReference type="CDD" id="cd06183">
    <property type="entry name" value="cyt_b5_reduct_like"/>
    <property type="match status" value="1"/>
</dbReference>
<evidence type="ECO:0000256" key="7">
    <source>
        <dbReference type="ARBA" id="ARBA00022827"/>
    </source>
</evidence>
<dbReference type="InterPro" id="IPR001834">
    <property type="entry name" value="CBR-like"/>
</dbReference>
<keyword evidence="4 14" id="KW-0285">Flavoprotein</keyword>
<dbReference type="PANTHER" id="PTHR19370">
    <property type="entry name" value="NADH-CYTOCHROME B5 REDUCTASE"/>
    <property type="match status" value="1"/>
</dbReference>
<comment type="catalytic activity">
    <reaction evidence="13 15">
        <text>2 Fe(III)-[cytochrome b5] + NADH = 2 Fe(II)-[cytochrome b5] + NAD(+) + H(+)</text>
        <dbReference type="Rhea" id="RHEA:46680"/>
        <dbReference type="Rhea" id="RHEA-COMP:10438"/>
        <dbReference type="Rhea" id="RHEA-COMP:10439"/>
        <dbReference type="ChEBI" id="CHEBI:15378"/>
        <dbReference type="ChEBI" id="CHEBI:29033"/>
        <dbReference type="ChEBI" id="CHEBI:29034"/>
        <dbReference type="ChEBI" id="CHEBI:57540"/>
        <dbReference type="ChEBI" id="CHEBI:57945"/>
        <dbReference type="EC" id="1.6.2.2"/>
    </reaction>
</comment>
<keyword evidence="19" id="KW-1185">Reference proteome</keyword>
<dbReference type="SUPFAM" id="SSF63380">
    <property type="entry name" value="Riboflavin synthase domain-like"/>
    <property type="match status" value="1"/>
</dbReference>
<evidence type="ECO:0000256" key="6">
    <source>
        <dbReference type="ARBA" id="ARBA00022787"/>
    </source>
</evidence>
<protein>
    <recommendedName>
        <fullName evidence="15">NADH-cytochrome b5 reductase</fullName>
        <ecNumber evidence="15">1.6.2.2</ecNumber>
    </recommendedName>
</protein>
<comment type="caution">
    <text evidence="18">The sequence shown here is derived from an EMBL/GenBank/DDBJ whole genome shotgun (WGS) entry which is preliminary data.</text>
</comment>
<feature type="binding site" evidence="14">
    <location>
        <position position="176"/>
    </location>
    <ligand>
        <name>FAD</name>
        <dbReference type="ChEBI" id="CHEBI:57692"/>
    </ligand>
</feature>
<dbReference type="EMBL" id="BTGC01000003">
    <property type="protein sequence ID" value="GMM49584.1"/>
    <property type="molecule type" value="Genomic_DNA"/>
</dbReference>
<evidence type="ECO:0000256" key="12">
    <source>
        <dbReference type="ARBA" id="ARBA00023136"/>
    </source>
</evidence>
<keyword evidence="6" id="KW-1000">Mitochondrion outer membrane</keyword>
<dbReference type="SUPFAM" id="SSF52343">
    <property type="entry name" value="Ferredoxin reductase-like, C-terminal NADP-linked domain"/>
    <property type="match status" value="1"/>
</dbReference>
<keyword evidence="12 16" id="KW-0472">Membrane</keyword>
<evidence type="ECO:0000256" key="5">
    <source>
        <dbReference type="ARBA" id="ARBA00022692"/>
    </source>
</evidence>
<dbReference type="PROSITE" id="PS51384">
    <property type="entry name" value="FAD_FR"/>
    <property type="match status" value="1"/>
</dbReference>
<feature type="binding site" evidence="14">
    <location>
        <position position="135"/>
    </location>
    <ligand>
        <name>FAD</name>
        <dbReference type="ChEBI" id="CHEBI:57692"/>
    </ligand>
</feature>
<keyword evidence="10 15" id="KW-0520">NAD</keyword>
<proteinExistence type="inferred from homology"/>
<dbReference type="AlphaFoldDB" id="A0AAV5RDD9"/>
<sequence length="305" mass="34278">MVLYTISESRMMQMLLRRRYIPIYAGLALGAASAYYVTRRHYSKVQSDSPNAISLWSYTDLSVKEIESISHNVKKITFDLPIDRKLGAKVTSMVLFKHVDENGKSVTRPYTPISTPETLGEATFAIKHYPDGKMSSFLHSLKVGDKVSVKGPIGKYTLNQNQHEKIALLGGGTGITPLFQILQKVAEDPSDKTNVHLFYANNTVEDIVLRKEIDALVAKKPNQLKVTYFVSKPDETWKGEVGHITKEYLESHMFKPSENNVKIFVCGPPGFYKAVSGEKSFEMFQGGLNGILKDLSFSKNHVYKF</sequence>
<dbReference type="InterPro" id="IPR008333">
    <property type="entry name" value="Cbr1-like_FAD-bd_dom"/>
</dbReference>
<keyword evidence="5 16" id="KW-0812">Transmembrane</keyword>
<dbReference type="Gene3D" id="2.40.30.10">
    <property type="entry name" value="Translation factors"/>
    <property type="match status" value="1"/>
</dbReference>
<dbReference type="GO" id="GO:0090524">
    <property type="term" value="F:cytochrome-b5 reductase activity, acting on NADH"/>
    <property type="evidence" value="ECO:0007669"/>
    <property type="project" value="UniProtKB-EC"/>
</dbReference>
<gene>
    <name evidence="18" type="ORF">DASB73_005420</name>
</gene>
<feature type="transmembrane region" description="Helical" evidence="16">
    <location>
        <begin position="20"/>
        <end position="37"/>
    </location>
</feature>
<comment type="subcellular location">
    <subcellularLocation>
        <location evidence="2">Mitochondrion outer membrane</location>
        <topology evidence="2">Single-pass membrane protein</topology>
    </subcellularLocation>
</comment>
<evidence type="ECO:0000256" key="16">
    <source>
        <dbReference type="SAM" id="Phobius"/>
    </source>
</evidence>
<dbReference type="InterPro" id="IPR017938">
    <property type="entry name" value="Riboflavin_synthase-like_b-brl"/>
</dbReference>
<dbReference type="Pfam" id="PF00175">
    <property type="entry name" value="NAD_binding_1"/>
    <property type="match status" value="1"/>
</dbReference>
<evidence type="ECO:0000256" key="11">
    <source>
        <dbReference type="ARBA" id="ARBA00023128"/>
    </source>
</evidence>
<keyword evidence="9 15" id="KW-0560">Oxidoreductase</keyword>
<reference evidence="18 19" key="1">
    <citation type="journal article" date="2023" name="Elife">
        <title>Identification of key yeast species and microbe-microbe interactions impacting larval growth of Drosophila in the wild.</title>
        <authorList>
            <person name="Mure A."/>
            <person name="Sugiura Y."/>
            <person name="Maeda R."/>
            <person name="Honda K."/>
            <person name="Sakurai N."/>
            <person name="Takahashi Y."/>
            <person name="Watada M."/>
            <person name="Katoh T."/>
            <person name="Gotoh A."/>
            <person name="Gotoh Y."/>
            <person name="Taniguchi I."/>
            <person name="Nakamura K."/>
            <person name="Hayashi T."/>
            <person name="Katayama T."/>
            <person name="Uemura T."/>
            <person name="Hattori Y."/>
        </authorList>
    </citation>
    <scope>NUCLEOTIDE SEQUENCE [LARGE SCALE GENOMIC DNA]</scope>
    <source>
        <strain evidence="18 19">SB-73</strain>
    </source>
</reference>
<dbReference type="Gene3D" id="3.40.50.80">
    <property type="entry name" value="Nucleotide-binding domain of ferredoxin-NADP reductase (FNR) module"/>
    <property type="match status" value="1"/>
</dbReference>
<dbReference type="InterPro" id="IPR039261">
    <property type="entry name" value="FNR_nucleotide-bd"/>
</dbReference>
<dbReference type="InterPro" id="IPR017927">
    <property type="entry name" value="FAD-bd_FR_type"/>
</dbReference>
<feature type="binding site" evidence="14">
    <location>
        <position position="109"/>
    </location>
    <ligand>
        <name>FAD</name>
        <dbReference type="ChEBI" id="CHEBI:57692"/>
    </ligand>
</feature>
<evidence type="ECO:0000256" key="4">
    <source>
        <dbReference type="ARBA" id="ARBA00022630"/>
    </source>
</evidence>
<evidence type="ECO:0000256" key="9">
    <source>
        <dbReference type="ARBA" id="ARBA00023002"/>
    </source>
</evidence>
<accession>A0AAV5RDD9</accession>
<dbReference type="PRINTS" id="PR00406">
    <property type="entry name" value="CYTB5RDTASE"/>
</dbReference>
<organism evidence="18 19">
    <name type="scientific">Starmerella bacillaris</name>
    <name type="common">Yeast</name>
    <name type="synonym">Candida zemplinina</name>
    <dbReference type="NCBI Taxonomy" id="1247836"/>
    <lineage>
        <taxon>Eukaryota</taxon>
        <taxon>Fungi</taxon>
        <taxon>Dikarya</taxon>
        <taxon>Ascomycota</taxon>
        <taxon>Saccharomycotina</taxon>
        <taxon>Dipodascomycetes</taxon>
        <taxon>Dipodascales</taxon>
        <taxon>Trichomonascaceae</taxon>
        <taxon>Starmerella</taxon>
    </lineage>
</organism>
<evidence type="ECO:0000256" key="10">
    <source>
        <dbReference type="ARBA" id="ARBA00023027"/>
    </source>
</evidence>
<comment type="cofactor">
    <cofactor evidence="1 14 15">
        <name>FAD</name>
        <dbReference type="ChEBI" id="CHEBI:57692"/>
    </cofactor>
</comment>
<dbReference type="InterPro" id="IPR001709">
    <property type="entry name" value="Flavoprot_Pyr_Nucl_cyt_Rdtase"/>
</dbReference>
<feature type="binding site" evidence="14">
    <location>
        <position position="133"/>
    </location>
    <ligand>
        <name>FAD</name>
        <dbReference type="ChEBI" id="CHEBI:57692"/>
    </ligand>
</feature>
<name>A0AAV5RDD9_STABA</name>
<keyword evidence="7 14" id="KW-0274">FAD</keyword>
<dbReference type="InterPro" id="IPR001433">
    <property type="entry name" value="OxRdtase_FAD/NAD-bd"/>
</dbReference>
<keyword evidence="11" id="KW-0496">Mitochondrion</keyword>
<feature type="binding site" evidence="14">
    <location>
        <position position="110"/>
    </location>
    <ligand>
        <name>FAD</name>
        <dbReference type="ChEBI" id="CHEBI:57692"/>
    </ligand>
</feature>